<protein>
    <submittedName>
        <fullName evidence="1">Uncharacterized protein</fullName>
    </submittedName>
</protein>
<dbReference type="Proteomes" id="UP000466442">
    <property type="component" value="Linkage Group LG1"/>
</dbReference>
<gene>
    <name evidence="1" type="ORF">GE061_000351</name>
</gene>
<evidence type="ECO:0000313" key="2">
    <source>
        <dbReference type="Proteomes" id="UP000466442"/>
    </source>
</evidence>
<sequence length="226" mass="24371">MPPIQETTRKSPKTVIERGNVAIVISSPLVCNYATSVIRPCLLVDPVVFAVTSLQQLQNFKKRSTGTMRLNIFIVMILVTADYSKAAPGLLIPLYSYPTVNGGAIWNSVRQSAQSNPSVPFVAIVNPNSGPGSSQDSVYNSAVENLITLVIREKRLEDVRLLGGRPGGPGTTTPQLTLWFSPTTDACAAPSTIVALLQKVSSPFLSGLSKLTFLILAYSCVVRYHH</sequence>
<dbReference type="EMBL" id="WIXP02000001">
    <property type="protein sequence ID" value="KAF6216014.1"/>
    <property type="molecule type" value="Genomic_DNA"/>
</dbReference>
<organism evidence="1 2">
    <name type="scientific">Apolygus lucorum</name>
    <name type="common">Small green plant bug</name>
    <name type="synonym">Lygocoris lucorum</name>
    <dbReference type="NCBI Taxonomy" id="248454"/>
    <lineage>
        <taxon>Eukaryota</taxon>
        <taxon>Metazoa</taxon>
        <taxon>Ecdysozoa</taxon>
        <taxon>Arthropoda</taxon>
        <taxon>Hexapoda</taxon>
        <taxon>Insecta</taxon>
        <taxon>Pterygota</taxon>
        <taxon>Neoptera</taxon>
        <taxon>Paraneoptera</taxon>
        <taxon>Hemiptera</taxon>
        <taxon>Heteroptera</taxon>
        <taxon>Panheteroptera</taxon>
        <taxon>Cimicomorpha</taxon>
        <taxon>Miridae</taxon>
        <taxon>Mirini</taxon>
        <taxon>Apolygus</taxon>
    </lineage>
</organism>
<dbReference type="PANTHER" id="PTHR35040:SF9">
    <property type="entry name" value="4-LIKE CELL SURFACE PROTEIN, PUTATIVE (AFU_ORTHOLOGUE AFUA_4G14080)-RELATED"/>
    <property type="match status" value="1"/>
</dbReference>
<name>A0A8S9Y5C8_APOLU</name>
<reference evidence="1" key="1">
    <citation type="journal article" date="2021" name="Mol. Ecol. Resour.">
        <title>Apolygus lucorum genome provides insights into omnivorousness and mesophyll feeding.</title>
        <authorList>
            <person name="Liu Y."/>
            <person name="Liu H."/>
            <person name="Wang H."/>
            <person name="Huang T."/>
            <person name="Liu B."/>
            <person name="Yang B."/>
            <person name="Yin L."/>
            <person name="Li B."/>
            <person name="Zhang Y."/>
            <person name="Zhang S."/>
            <person name="Jiang F."/>
            <person name="Zhang X."/>
            <person name="Ren Y."/>
            <person name="Wang B."/>
            <person name="Wang S."/>
            <person name="Lu Y."/>
            <person name="Wu K."/>
            <person name="Fan W."/>
            <person name="Wang G."/>
        </authorList>
    </citation>
    <scope>NUCLEOTIDE SEQUENCE</scope>
    <source>
        <strain evidence="1">12Hb</strain>
    </source>
</reference>
<accession>A0A8S9Y5C8</accession>
<keyword evidence="2" id="KW-1185">Reference proteome</keyword>
<dbReference type="InterPro" id="IPR021986">
    <property type="entry name" value="Spherulin4"/>
</dbReference>
<dbReference type="Pfam" id="PF12138">
    <property type="entry name" value="Spherulin4"/>
    <property type="match status" value="1"/>
</dbReference>
<proteinExistence type="predicted"/>
<dbReference type="PANTHER" id="PTHR35040">
    <property type="match status" value="1"/>
</dbReference>
<comment type="caution">
    <text evidence="1">The sequence shown here is derived from an EMBL/GenBank/DDBJ whole genome shotgun (WGS) entry which is preliminary data.</text>
</comment>
<dbReference type="OrthoDB" id="7771188at2759"/>
<dbReference type="AlphaFoldDB" id="A0A8S9Y5C8"/>
<evidence type="ECO:0000313" key="1">
    <source>
        <dbReference type="EMBL" id="KAF6216014.1"/>
    </source>
</evidence>